<organism evidence="2 3">
    <name type="scientific">Fusarium piperis</name>
    <dbReference type="NCBI Taxonomy" id="1435070"/>
    <lineage>
        <taxon>Eukaryota</taxon>
        <taxon>Fungi</taxon>
        <taxon>Dikarya</taxon>
        <taxon>Ascomycota</taxon>
        <taxon>Pezizomycotina</taxon>
        <taxon>Sordariomycetes</taxon>
        <taxon>Hypocreomycetidae</taxon>
        <taxon>Hypocreales</taxon>
        <taxon>Nectriaceae</taxon>
        <taxon>Fusarium</taxon>
        <taxon>Fusarium solani species complex</taxon>
    </lineage>
</organism>
<sequence>MGICAVQSKPHVATFPRPSLIRMNLSSVIGKSKDHQQIPPVGLEQIEWRDEVPFSITFGNVATKPTNKAFVPSYAETIVLDENDYKLCYNVVAFSFVAVQLFEFMSAACRSQPFEDPKPSADSPCQNGGADVDVDKQVSSCAGYDPHVCGQKRQSSGGGGGGSEPKKHRSNKQGDGNYNNAPPGDNGAVGGSGSGHGHGDNGGGSGENDDTQNSGNAPREKRLACPFHKLDPELFRDCESIKLTSWDRVLQHIFRAHVLQKHYCPKCRTQFRGQKAEREKNEHIRNECQPAGMMETGYIFLEIEPDDLCFETDYENLKGLPRGTDEYKWFEAWKKLFPGVPLPKSALFESMVDVLRRNARRVLAQIPEPHRSRFYNAIFDIPTVASQRPLLGSTPPAPIPARASNSAAMALNPNMTPLAPASSPAPITAPTPATAPLSRRPHQVPPSMSTNSAAGHATNAPSMRRRPAQAARMSPPYGSNPNAGQAINMPTQVQTNPQVGHGQPSSSRAMNAPARPHPPSPSVGYNLPLDPNLTAGWTIGTPALPILPDEVLMDTSSFELYPQNPLSQLDVLGQLNHLDPALQAWSSPPPMFDDSMWHSGTENIFANPEMGTAPGVGESEEEDDLNRPSGFGNSSGYQDPGSGSMG</sequence>
<feature type="region of interest" description="Disordered" evidence="1">
    <location>
        <begin position="412"/>
        <end position="520"/>
    </location>
</feature>
<accession>A0A9W8TCV8</accession>
<proteinExistence type="predicted"/>
<feature type="compositionally biased region" description="Polar residues" evidence="1">
    <location>
        <begin position="477"/>
        <end position="509"/>
    </location>
</feature>
<evidence type="ECO:0000313" key="3">
    <source>
        <dbReference type="Proteomes" id="UP001140502"/>
    </source>
</evidence>
<feature type="region of interest" description="Disordered" evidence="1">
    <location>
        <begin position="112"/>
        <end position="131"/>
    </location>
</feature>
<keyword evidence="3" id="KW-1185">Reference proteome</keyword>
<evidence type="ECO:0000256" key="1">
    <source>
        <dbReference type="SAM" id="MobiDB-lite"/>
    </source>
</evidence>
<reference evidence="2" key="1">
    <citation type="submission" date="2022-10" db="EMBL/GenBank/DDBJ databases">
        <title>Tapping the CABI collections for fungal endophytes: first genome assemblies for Collariella, Neodidymelliopsis, Ascochyta clinopodiicola, Didymella pomorum, Didymosphaeria variabile, Neocosmospora piperis and Neocucurbitaria cava.</title>
        <authorList>
            <person name="Hill R."/>
        </authorList>
    </citation>
    <scope>NUCLEOTIDE SEQUENCE</scope>
    <source>
        <strain evidence="2">IMI 366586</strain>
    </source>
</reference>
<dbReference type="Proteomes" id="UP001140502">
    <property type="component" value="Unassembled WGS sequence"/>
</dbReference>
<feature type="compositionally biased region" description="Low complexity" evidence="1">
    <location>
        <begin position="416"/>
        <end position="438"/>
    </location>
</feature>
<protein>
    <recommendedName>
        <fullName evidence="4">C2H2-type domain-containing protein</fullName>
    </recommendedName>
</protein>
<dbReference type="AlphaFoldDB" id="A0A9W8TCV8"/>
<feature type="region of interest" description="Disordered" evidence="1">
    <location>
        <begin position="605"/>
        <end position="646"/>
    </location>
</feature>
<dbReference type="EMBL" id="JAPEUR010000504">
    <property type="protein sequence ID" value="KAJ4308670.1"/>
    <property type="molecule type" value="Genomic_DNA"/>
</dbReference>
<evidence type="ECO:0000313" key="2">
    <source>
        <dbReference type="EMBL" id="KAJ4308670.1"/>
    </source>
</evidence>
<dbReference type="PANTHER" id="PTHR38166">
    <property type="entry name" value="C2H2-TYPE DOMAIN-CONTAINING PROTEIN-RELATED"/>
    <property type="match status" value="1"/>
</dbReference>
<evidence type="ECO:0008006" key="4">
    <source>
        <dbReference type="Google" id="ProtNLM"/>
    </source>
</evidence>
<feature type="compositionally biased region" description="Gly residues" evidence="1">
    <location>
        <begin position="187"/>
        <end position="206"/>
    </location>
</feature>
<dbReference type="OrthoDB" id="4772970at2759"/>
<dbReference type="PANTHER" id="PTHR38166:SF1">
    <property type="entry name" value="C2H2-TYPE DOMAIN-CONTAINING PROTEIN"/>
    <property type="match status" value="1"/>
</dbReference>
<gene>
    <name evidence="2" type="ORF">N0V84_011964</name>
</gene>
<comment type="caution">
    <text evidence="2">The sequence shown here is derived from an EMBL/GenBank/DDBJ whole genome shotgun (WGS) entry which is preliminary data.</text>
</comment>
<name>A0A9W8TCV8_9HYPO</name>
<feature type="region of interest" description="Disordered" evidence="1">
    <location>
        <begin position="150"/>
        <end position="219"/>
    </location>
</feature>